<dbReference type="Gene3D" id="1.10.579.10">
    <property type="entry name" value="DNA Cyclobutane Dipyrimidine Photolyase, subunit A, domain 3"/>
    <property type="match status" value="1"/>
</dbReference>
<protein>
    <submittedName>
        <fullName evidence="1">Cryptochrome/photolyase family protein</fullName>
    </submittedName>
</protein>
<dbReference type="InterPro" id="IPR036134">
    <property type="entry name" value="Crypto/Photolyase_FAD-like_sf"/>
</dbReference>
<evidence type="ECO:0000313" key="1">
    <source>
        <dbReference type="EMBL" id="MCF4098334.1"/>
    </source>
</evidence>
<organism evidence="1 2">
    <name type="scientific">Maritalea mediterranea</name>
    <dbReference type="NCBI Taxonomy" id="2909667"/>
    <lineage>
        <taxon>Bacteria</taxon>
        <taxon>Pseudomonadati</taxon>
        <taxon>Pseudomonadota</taxon>
        <taxon>Alphaproteobacteria</taxon>
        <taxon>Hyphomicrobiales</taxon>
        <taxon>Devosiaceae</taxon>
        <taxon>Maritalea</taxon>
    </lineage>
</organism>
<dbReference type="Gene3D" id="1.10.10.1710">
    <property type="entry name" value="Deoxyribodipyrimidine photolyase-related"/>
    <property type="match status" value="1"/>
</dbReference>
<reference evidence="1 2" key="1">
    <citation type="submission" date="2022-01" db="EMBL/GenBank/DDBJ databases">
        <title>Maritalea mediterranea sp. nov., isolated from marine plastic residues from the Malva-rosa beach (Valencia, Spain).</title>
        <authorList>
            <person name="Vidal-Verdu A."/>
            <person name="Molina-Menor E."/>
            <person name="Pascual J."/>
            <person name="Pereto J."/>
            <person name="Porcar M."/>
        </authorList>
    </citation>
    <scope>NUCLEOTIDE SEQUENCE [LARGE SCALE GENOMIC DNA]</scope>
    <source>
        <strain evidence="1 2">P4.10X</strain>
    </source>
</reference>
<dbReference type="SUPFAM" id="SSF48173">
    <property type="entry name" value="Cryptochrome/photolyase FAD-binding domain"/>
    <property type="match status" value="1"/>
</dbReference>
<name>A0ABS9E827_9HYPH</name>
<dbReference type="Proteomes" id="UP001201217">
    <property type="component" value="Unassembled WGS sequence"/>
</dbReference>
<dbReference type="InterPro" id="IPR014729">
    <property type="entry name" value="Rossmann-like_a/b/a_fold"/>
</dbReference>
<dbReference type="RefSeq" id="WP_236113860.1">
    <property type="nucleotide sequence ID" value="NZ_JAKGTI010000001.1"/>
</dbReference>
<keyword evidence="2" id="KW-1185">Reference proteome</keyword>
<dbReference type="EMBL" id="JAKGTI010000001">
    <property type="protein sequence ID" value="MCF4098334.1"/>
    <property type="molecule type" value="Genomic_DNA"/>
</dbReference>
<accession>A0ABS9E827</accession>
<dbReference type="PANTHER" id="PTHR38657">
    <property type="entry name" value="SLR1343 PROTEIN"/>
    <property type="match status" value="1"/>
</dbReference>
<dbReference type="InterPro" id="IPR007357">
    <property type="entry name" value="PhrB-like"/>
</dbReference>
<dbReference type="Pfam" id="PF04244">
    <property type="entry name" value="DPRP"/>
    <property type="match status" value="1"/>
</dbReference>
<sequence>MRNLILILGDQLSRDLSSLRDFDPSQDHILMCEVWEEATYVKHHKKKIAFLFSAMRHFAQELEAEGLPLTYTKLDDPDNSGTFSGEVERAIKRLSPQKLVVTFPGEYRVLQEIESWSTRFDVSVDIREDDRFFVTPDEFADWAKGRKSLRMEYFYRQVRQDHNILMDGDKPEGGKWNYDQDNRKPPEKEMDVPAPYRGQVDDITKDCLDVVADRFDDHFGDLEPFYFAVTRDQALYALDKFFAERFGQFGDYQDAMVQGEPWMFHSHISFYLNCGLLHPREVVKRAEIAYYDGDVPLNAVEGFIRQILGWREYVRGIYWLKMPDYAEENALNATRDLPWFFWTGETHMNCLRQCILETKQNAYAHHIQRLMVLGNFALLAGLDPKQVNEWYLIVYADAYEWVELPNVTGMILYADGGELASKPYAAGGAYIKRMSNYCENCSYKVSQKNGPKACPFNYLYWDFFLRNKDQLKGNPRLNNAYGTLNRMKDEKIEAIRHDAQRFFSTLDD</sequence>
<dbReference type="Gene3D" id="3.40.50.620">
    <property type="entry name" value="HUPs"/>
    <property type="match status" value="1"/>
</dbReference>
<dbReference type="PANTHER" id="PTHR38657:SF1">
    <property type="entry name" value="SLR1343 PROTEIN"/>
    <property type="match status" value="1"/>
</dbReference>
<comment type="caution">
    <text evidence="1">The sequence shown here is derived from an EMBL/GenBank/DDBJ whole genome shotgun (WGS) entry which is preliminary data.</text>
</comment>
<gene>
    <name evidence="1" type="ORF">L1I42_07515</name>
</gene>
<dbReference type="InterPro" id="IPR052551">
    <property type="entry name" value="UV-DNA_repair_photolyase"/>
</dbReference>
<evidence type="ECO:0000313" key="2">
    <source>
        <dbReference type="Proteomes" id="UP001201217"/>
    </source>
</evidence>
<proteinExistence type="predicted"/>
<dbReference type="Gene3D" id="1.25.40.80">
    <property type="match status" value="1"/>
</dbReference>